<dbReference type="KEGG" id="bfu:BCIN_02g03230"/>
<dbReference type="AlphaFoldDB" id="A0A384J8G9"/>
<dbReference type="GeneID" id="36393924"/>
<proteinExistence type="predicted"/>
<name>A0A384J8G9_BOTFB</name>
<organism evidence="1 2">
    <name type="scientific">Botryotinia fuckeliana (strain B05.10)</name>
    <name type="common">Noble rot fungus</name>
    <name type="synonym">Botrytis cinerea</name>
    <dbReference type="NCBI Taxonomy" id="332648"/>
    <lineage>
        <taxon>Eukaryota</taxon>
        <taxon>Fungi</taxon>
        <taxon>Dikarya</taxon>
        <taxon>Ascomycota</taxon>
        <taxon>Pezizomycotina</taxon>
        <taxon>Leotiomycetes</taxon>
        <taxon>Helotiales</taxon>
        <taxon>Sclerotiniaceae</taxon>
        <taxon>Botrytis</taxon>
    </lineage>
</organism>
<protein>
    <submittedName>
        <fullName evidence="1">Uncharacterized protein</fullName>
    </submittedName>
</protein>
<dbReference type="RefSeq" id="XP_024547004.1">
    <property type="nucleotide sequence ID" value="XM_024691234.1"/>
</dbReference>
<evidence type="ECO:0000313" key="1">
    <source>
        <dbReference type="EMBL" id="ATZ46988.1"/>
    </source>
</evidence>
<dbReference type="EMBL" id="CP009806">
    <property type="protein sequence ID" value="ATZ46988.1"/>
    <property type="molecule type" value="Genomic_DNA"/>
</dbReference>
<reference evidence="1 2" key="2">
    <citation type="journal article" date="2012" name="Eukaryot. Cell">
        <title>Genome update of Botrytis cinerea strains B05.10 and T4.</title>
        <authorList>
            <person name="Staats M."/>
            <person name="van Kan J.A."/>
        </authorList>
    </citation>
    <scope>NUCLEOTIDE SEQUENCE [LARGE SCALE GENOMIC DNA]</scope>
    <source>
        <strain evidence="1 2">B05.10</strain>
    </source>
</reference>
<gene>
    <name evidence="1" type="ORF">BCIN_02g03230</name>
</gene>
<dbReference type="VEuPathDB" id="FungiDB:Bcin02g03230"/>
<reference evidence="1 2" key="3">
    <citation type="journal article" date="2017" name="Mol. Plant Pathol.">
        <title>A gapless genome sequence of the fungus Botrytis cinerea.</title>
        <authorList>
            <person name="Van Kan J.A."/>
            <person name="Stassen J.H."/>
            <person name="Mosbach A."/>
            <person name="Van Der Lee T.A."/>
            <person name="Faino L."/>
            <person name="Farmer A.D."/>
            <person name="Papasotiriou D.G."/>
            <person name="Zhou S."/>
            <person name="Seidl M.F."/>
            <person name="Cottam E."/>
            <person name="Edel D."/>
            <person name="Hahn M."/>
            <person name="Schwartz D.C."/>
            <person name="Dietrich R.A."/>
            <person name="Widdison S."/>
            <person name="Scalliet G."/>
        </authorList>
    </citation>
    <scope>NUCLEOTIDE SEQUENCE [LARGE SCALE GENOMIC DNA]</scope>
    <source>
        <strain evidence="1 2">B05.10</strain>
    </source>
</reference>
<sequence length="84" mass="9388">MSLTAYQTALNESNFILIADAPVTYACLNNSSCKVFWARNGRWAMGDEQWTVDSGCTGRPTMIQWTINVNTAGRQTDAEDTFLF</sequence>
<dbReference type="Proteomes" id="UP000001798">
    <property type="component" value="Chromosome 2"/>
</dbReference>
<evidence type="ECO:0000313" key="2">
    <source>
        <dbReference type="Proteomes" id="UP000001798"/>
    </source>
</evidence>
<keyword evidence="2" id="KW-1185">Reference proteome</keyword>
<reference evidence="1 2" key="1">
    <citation type="journal article" date="2011" name="PLoS Genet.">
        <title>Genomic analysis of the necrotrophic fungal pathogens Sclerotinia sclerotiorum and Botrytis cinerea.</title>
        <authorList>
            <person name="Amselem J."/>
            <person name="Cuomo C.A."/>
            <person name="van Kan J.A."/>
            <person name="Viaud M."/>
            <person name="Benito E.P."/>
            <person name="Couloux A."/>
            <person name="Coutinho P.M."/>
            <person name="de Vries R.P."/>
            <person name="Dyer P.S."/>
            <person name="Fillinger S."/>
            <person name="Fournier E."/>
            <person name="Gout L."/>
            <person name="Hahn M."/>
            <person name="Kohn L."/>
            <person name="Lapalu N."/>
            <person name="Plummer K.M."/>
            <person name="Pradier J.M."/>
            <person name="Quevillon E."/>
            <person name="Sharon A."/>
            <person name="Simon A."/>
            <person name="ten Have A."/>
            <person name="Tudzynski B."/>
            <person name="Tudzynski P."/>
            <person name="Wincker P."/>
            <person name="Andrew M."/>
            <person name="Anthouard V."/>
            <person name="Beever R.E."/>
            <person name="Beffa R."/>
            <person name="Benoit I."/>
            <person name="Bouzid O."/>
            <person name="Brault B."/>
            <person name="Chen Z."/>
            <person name="Choquer M."/>
            <person name="Collemare J."/>
            <person name="Cotton P."/>
            <person name="Danchin E.G."/>
            <person name="Da Silva C."/>
            <person name="Gautier A."/>
            <person name="Giraud C."/>
            <person name="Giraud T."/>
            <person name="Gonzalez C."/>
            <person name="Grossetete S."/>
            <person name="Guldener U."/>
            <person name="Henrissat B."/>
            <person name="Howlett B.J."/>
            <person name="Kodira C."/>
            <person name="Kretschmer M."/>
            <person name="Lappartient A."/>
            <person name="Leroch M."/>
            <person name="Levis C."/>
            <person name="Mauceli E."/>
            <person name="Neuveglise C."/>
            <person name="Oeser B."/>
            <person name="Pearson M."/>
            <person name="Poulain J."/>
            <person name="Poussereau N."/>
            <person name="Quesneville H."/>
            <person name="Rascle C."/>
            <person name="Schumacher J."/>
            <person name="Segurens B."/>
            <person name="Sexton A."/>
            <person name="Silva E."/>
            <person name="Sirven C."/>
            <person name="Soanes D.M."/>
            <person name="Talbot N.J."/>
            <person name="Templeton M."/>
            <person name="Yandava C."/>
            <person name="Yarden O."/>
            <person name="Zeng Q."/>
            <person name="Rollins J.A."/>
            <person name="Lebrun M.H."/>
            <person name="Dickman M."/>
        </authorList>
    </citation>
    <scope>NUCLEOTIDE SEQUENCE [LARGE SCALE GENOMIC DNA]</scope>
    <source>
        <strain evidence="1 2">B05.10</strain>
    </source>
</reference>
<accession>A0A384J8G9</accession>